<accession>A0ABP6TA97</accession>
<dbReference type="Proteomes" id="UP001501676">
    <property type="component" value="Unassembled WGS sequence"/>
</dbReference>
<keyword evidence="2" id="KW-1185">Reference proteome</keyword>
<sequence>MTDEPLSDAAAARLRQAITAVQRDLDVIGAEIGLVGAYSGGYRIVLTDTGDFLSGEPLYADDESDALWCAASNAQALVNEFRWQVWPVCPEHDLGLHLWSAGAGPDWTLDHTDWNVPAWRCRAGKGHEVALVGELSR</sequence>
<gene>
    <name evidence="1" type="ORF">GCM10020369_72590</name>
</gene>
<evidence type="ECO:0000313" key="2">
    <source>
        <dbReference type="Proteomes" id="UP001501676"/>
    </source>
</evidence>
<evidence type="ECO:0000313" key="1">
    <source>
        <dbReference type="EMBL" id="GAA3396322.1"/>
    </source>
</evidence>
<comment type="caution">
    <text evidence="1">The sequence shown here is derived from an EMBL/GenBank/DDBJ whole genome shotgun (WGS) entry which is preliminary data.</text>
</comment>
<dbReference type="RefSeq" id="WP_345732822.1">
    <property type="nucleotide sequence ID" value="NZ_BAAAYN010000055.1"/>
</dbReference>
<dbReference type="EMBL" id="BAAAYN010000055">
    <property type="protein sequence ID" value="GAA3396322.1"/>
    <property type="molecule type" value="Genomic_DNA"/>
</dbReference>
<name>A0ABP6TA97_9ACTN</name>
<protein>
    <submittedName>
        <fullName evidence="1">Uncharacterized protein</fullName>
    </submittedName>
</protein>
<organism evidence="1 2">
    <name type="scientific">Cryptosporangium minutisporangium</name>
    <dbReference type="NCBI Taxonomy" id="113569"/>
    <lineage>
        <taxon>Bacteria</taxon>
        <taxon>Bacillati</taxon>
        <taxon>Actinomycetota</taxon>
        <taxon>Actinomycetes</taxon>
        <taxon>Cryptosporangiales</taxon>
        <taxon>Cryptosporangiaceae</taxon>
        <taxon>Cryptosporangium</taxon>
    </lineage>
</organism>
<reference evidence="2" key="1">
    <citation type="journal article" date="2019" name="Int. J. Syst. Evol. Microbiol.">
        <title>The Global Catalogue of Microorganisms (GCM) 10K type strain sequencing project: providing services to taxonomists for standard genome sequencing and annotation.</title>
        <authorList>
            <consortium name="The Broad Institute Genomics Platform"/>
            <consortium name="The Broad Institute Genome Sequencing Center for Infectious Disease"/>
            <person name="Wu L."/>
            <person name="Ma J."/>
        </authorList>
    </citation>
    <scope>NUCLEOTIDE SEQUENCE [LARGE SCALE GENOMIC DNA]</scope>
    <source>
        <strain evidence="2">JCM 9458</strain>
    </source>
</reference>
<proteinExistence type="predicted"/>